<dbReference type="RefSeq" id="WP_345534176.1">
    <property type="nucleotide sequence ID" value="NZ_BAABLD010000016.1"/>
</dbReference>
<comment type="caution">
    <text evidence="1">The sequence shown here is derived from an EMBL/GenBank/DDBJ whole genome shotgun (WGS) entry which is preliminary data.</text>
</comment>
<accession>A0ABP9R0B1</accession>
<reference evidence="2" key="1">
    <citation type="journal article" date="2019" name="Int. J. Syst. Evol. Microbiol.">
        <title>The Global Catalogue of Microorganisms (GCM) 10K type strain sequencing project: providing services to taxonomists for standard genome sequencing and annotation.</title>
        <authorList>
            <consortium name="The Broad Institute Genomics Platform"/>
            <consortium name="The Broad Institute Genome Sequencing Center for Infectious Disease"/>
            <person name="Wu L."/>
            <person name="Ma J."/>
        </authorList>
    </citation>
    <scope>NUCLEOTIDE SEQUENCE [LARGE SCALE GENOMIC DNA]</scope>
    <source>
        <strain evidence="2">JCM 18715</strain>
    </source>
</reference>
<keyword evidence="2" id="KW-1185">Reference proteome</keyword>
<sequence>MLRITSKDSGFDVAIRVLSGQYSDGVHQFLGPLLVVGDQFPNKQQPLQSGILIELRPKLRALTIGEPNAATVERVVQWCNSSAFKAVRVNSSGGRWVGYGHTSDA</sequence>
<name>A0ABP9R0B1_9RHOO</name>
<evidence type="ECO:0000313" key="2">
    <source>
        <dbReference type="Proteomes" id="UP001500547"/>
    </source>
</evidence>
<protein>
    <submittedName>
        <fullName evidence="1">Uncharacterized protein</fullName>
    </submittedName>
</protein>
<evidence type="ECO:0000313" key="1">
    <source>
        <dbReference type="EMBL" id="GAA5170146.1"/>
    </source>
</evidence>
<organism evidence="1 2">
    <name type="scientific">Viridibacterium curvum</name>
    <dbReference type="NCBI Taxonomy" id="1101404"/>
    <lineage>
        <taxon>Bacteria</taxon>
        <taxon>Pseudomonadati</taxon>
        <taxon>Pseudomonadota</taxon>
        <taxon>Betaproteobacteria</taxon>
        <taxon>Rhodocyclales</taxon>
        <taxon>Rhodocyclaceae</taxon>
        <taxon>Viridibacterium</taxon>
    </lineage>
</organism>
<gene>
    <name evidence="1" type="ORF">GCM10025770_32650</name>
</gene>
<dbReference type="Proteomes" id="UP001500547">
    <property type="component" value="Unassembled WGS sequence"/>
</dbReference>
<proteinExistence type="predicted"/>
<dbReference type="EMBL" id="BAABLD010000016">
    <property type="protein sequence ID" value="GAA5170146.1"/>
    <property type="molecule type" value="Genomic_DNA"/>
</dbReference>